<gene>
    <name evidence="1" type="ORF">TCIL3000_0_30170</name>
</gene>
<sequence>MVMHASYLPWEREAERSRASVLSRYRLPASIYSFEAADQQYRLEEKWLYKPGWKNFPIACGFFLVDAVSEGVSLSEGAEAPTQAMVLLKVTKTRYHHTKTSKVKRFLNRMAETFTNWDEMESRLRCEIIYLLHADSATIKTRQRCDSGGMACDAGIEEFCDGIGQLLVKLFD</sequence>
<dbReference type="AlphaFoldDB" id="F9W4K8"/>
<dbReference type="InterPro" id="IPR006518">
    <property type="entry name" value="Trypano_RHS"/>
</dbReference>
<dbReference type="NCBIfam" id="TIGR01631">
    <property type="entry name" value="Trypano_RHS"/>
    <property type="match status" value="1"/>
</dbReference>
<dbReference type="EMBL" id="CAEQ01000569">
    <property type="protein sequence ID" value="CCD12102.1"/>
    <property type="molecule type" value="Genomic_DNA"/>
</dbReference>
<accession>F9W4K8</accession>
<name>F9W4K8_TRYCI</name>
<proteinExistence type="predicted"/>
<evidence type="ECO:0000313" key="1">
    <source>
        <dbReference type="EMBL" id="CCD12102.1"/>
    </source>
</evidence>
<dbReference type="VEuPathDB" id="TriTrypDB:TcIL3000_0_30170"/>
<reference evidence="1 2" key="2">
    <citation type="journal article" date="2012" name="Proc. Natl. Acad. Sci. U.S.A.">
        <title>Antigenic diversity is generated by distinct evolutionary mechanisms in African trypanosome species.</title>
        <authorList>
            <person name="Jackson A.P."/>
            <person name="Berry A."/>
            <person name="Aslett M."/>
            <person name="Allison H.C."/>
            <person name="Burton P."/>
            <person name="Vavrova-Anderson J."/>
            <person name="Brown R."/>
            <person name="Browne H."/>
            <person name="Corton N."/>
            <person name="Hauser H."/>
            <person name="Gamble J."/>
            <person name="Gilderthorp R."/>
            <person name="Marcello L."/>
            <person name="McQuillan J."/>
            <person name="Otto T.D."/>
            <person name="Quail M.A."/>
            <person name="Sanders M.J."/>
            <person name="van Tonder A."/>
            <person name="Ginger M.L."/>
            <person name="Field M.C."/>
            <person name="Barry J.D."/>
            <person name="Hertz-Fowler C."/>
            <person name="Berriman M."/>
        </authorList>
    </citation>
    <scope>NUCLEOTIDE SEQUENCE [LARGE SCALE GENOMIC DNA]</scope>
    <source>
        <strain evidence="1 2">IL3000</strain>
    </source>
</reference>
<evidence type="ECO:0000313" key="2">
    <source>
        <dbReference type="Proteomes" id="UP000000702"/>
    </source>
</evidence>
<comment type="caution">
    <text evidence="1">The sequence shown here is derived from an EMBL/GenBank/DDBJ whole genome shotgun (WGS) entry which is preliminary data.</text>
</comment>
<keyword evidence="2" id="KW-1185">Reference proteome</keyword>
<organism evidence="1 2">
    <name type="scientific">Trypanosoma congolense (strain IL3000)</name>
    <dbReference type="NCBI Taxonomy" id="1068625"/>
    <lineage>
        <taxon>Eukaryota</taxon>
        <taxon>Discoba</taxon>
        <taxon>Euglenozoa</taxon>
        <taxon>Kinetoplastea</taxon>
        <taxon>Metakinetoplastina</taxon>
        <taxon>Trypanosomatida</taxon>
        <taxon>Trypanosomatidae</taxon>
        <taxon>Trypanosoma</taxon>
        <taxon>Nannomonas</taxon>
    </lineage>
</organism>
<dbReference type="Proteomes" id="UP000000702">
    <property type="component" value="Unassembled WGS sequence"/>
</dbReference>
<reference evidence="2" key="1">
    <citation type="submission" date="2011-07" db="EMBL/GenBank/DDBJ databases">
        <title>Divergent evolution of antigenic variation in African trypanosomes.</title>
        <authorList>
            <person name="Jackson A.P."/>
            <person name="Berry A."/>
            <person name="Allison H.C."/>
            <person name="Burton P."/>
            <person name="Anderson J."/>
            <person name="Aslett M."/>
            <person name="Brown R."/>
            <person name="Corton N."/>
            <person name="Harris D."/>
            <person name="Hauser H."/>
            <person name="Gamble J."/>
            <person name="Gilderthorp R."/>
            <person name="McQuillan J."/>
            <person name="Quail M.A."/>
            <person name="Sanders M."/>
            <person name="Van Tonder A."/>
            <person name="Ginger M.L."/>
            <person name="Donelson J.E."/>
            <person name="Field M.C."/>
            <person name="Barry J.D."/>
            <person name="Berriman M."/>
            <person name="Hertz-Fowler C."/>
        </authorList>
    </citation>
    <scope>NUCLEOTIDE SEQUENCE [LARGE SCALE GENOMIC DNA]</scope>
    <source>
        <strain evidence="2">IL3000</strain>
    </source>
</reference>
<protein>
    <submittedName>
        <fullName evidence="1">WGS project CAEQ00000000 data, annotated contig 1195</fullName>
    </submittedName>
</protein>